<evidence type="ECO:0000256" key="1">
    <source>
        <dbReference type="ARBA" id="ARBA00009333"/>
    </source>
</evidence>
<dbReference type="InterPro" id="IPR050097">
    <property type="entry name" value="Ferredoxin-NADP_redctase_2"/>
</dbReference>
<dbReference type="GO" id="GO:0097237">
    <property type="term" value="P:cellular response to toxic substance"/>
    <property type="evidence" value="ECO:0007669"/>
    <property type="project" value="UniProtKB-ARBA"/>
</dbReference>
<protein>
    <submittedName>
        <fullName evidence="5">Thioredoxin reductase</fullName>
    </submittedName>
</protein>
<dbReference type="PANTHER" id="PTHR48105">
    <property type="entry name" value="THIOREDOXIN REDUCTASE 1-RELATED-RELATED"/>
    <property type="match status" value="1"/>
</dbReference>
<gene>
    <name evidence="5" type="ORF">F53441_6143</name>
</gene>
<dbReference type="InterPro" id="IPR023753">
    <property type="entry name" value="FAD/NAD-binding_dom"/>
</dbReference>
<keyword evidence="6" id="KW-1185">Reference proteome</keyword>
<evidence type="ECO:0000256" key="2">
    <source>
        <dbReference type="ARBA" id="ARBA00022630"/>
    </source>
</evidence>
<keyword evidence="3" id="KW-0560">Oxidoreductase</keyword>
<dbReference type="SUPFAM" id="SSF51905">
    <property type="entry name" value="FAD/NAD(P)-binding domain"/>
    <property type="match status" value="1"/>
</dbReference>
<feature type="domain" description="FAD/NAD(P)-binding" evidence="4">
    <location>
        <begin position="21"/>
        <end position="157"/>
    </location>
</feature>
<dbReference type="PRINTS" id="PR00368">
    <property type="entry name" value="FADPNR"/>
</dbReference>
<dbReference type="Gene3D" id="3.50.50.60">
    <property type="entry name" value="FAD/NAD(P)-binding domain"/>
    <property type="match status" value="2"/>
</dbReference>
<comment type="similarity">
    <text evidence="1">Belongs to the class-II pyridine nucleotide-disulfide oxidoreductase family.</text>
</comment>
<sequence>MPHVINTRALIKPHFLRNVLDVLIIGAGPAGLSAALALGRVRRSAIIFDYSEYRNSVSLHSQTFSTPNYASSTRADMIEELRAKYKTILFSSTAAKSVRERGMVFEVEDVTGRCWKGRKVILATGTQDILPEIPGYQEAWGKTIIDCSQCHGLKSTNTITEAAALITSDDASSIDSAVLSAYLARQHTPGITMLTNGLRHLEQHPKIRAAKKQGFEIDHRAIKIFRHVGTESTVDVEFADGTKAVYGLIAYKPKTVIEGPFAQQLDLEITPGGQIVIEDDFRETSLRGVFAAGECATAVKLEAAGVCSGQAAGIGANLQIAEDDMSW</sequence>
<keyword evidence="2" id="KW-0285">Flavoprotein</keyword>
<dbReference type="PRINTS" id="PR00469">
    <property type="entry name" value="PNDRDTASEII"/>
</dbReference>
<dbReference type="OrthoDB" id="10260355at2759"/>
<reference evidence="5" key="1">
    <citation type="submission" date="2020-01" db="EMBL/GenBank/DDBJ databases">
        <title>Identification and distribution of gene clusters putatively required for synthesis of sphingolipid metabolism inhibitors in phylogenetically diverse species of the filamentous fungus Fusarium.</title>
        <authorList>
            <person name="Kim H.-S."/>
            <person name="Busman M."/>
            <person name="Brown D.W."/>
            <person name="Divon H."/>
            <person name="Uhlig S."/>
            <person name="Proctor R.H."/>
        </authorList>
    </citation>
    <scope>NUCLEOTIDE SEQUENCE</scope>
    <source>
        <strain evidence="5">NRRL 53441</strain>
    </source>
</reference>
<name>A0A8H4NZX5_9HYPO</name>
<proteinExistence type="inferred from homology"/>
<dbReference type="EMBL" id="JAADJG010000241">
    <property type="protein sequence ID" value="KAF4450811.1"/>
    <property type="molecule type" value="Genomic_DNA"/>
</dbReference>
<comment type="caution">
    <text evidence="5">The sequence shown here is derived from an EMBL/GenBank/DDBJ whole genome shotgun (WGS) entry which is preliminary data.</text>
</comment>
<accession>A0A8H4NZX5</accession>
<evidence type="ECO:0000313" key="5">
    <source>
        <dbReference type="EMBL" id="KAF4450811.1"/>
    </source>
</evidence>
<dbReference type="InterPro" id="IPR036188">
    <property type="entry name" value="FAD/NAD-bd_sf"/>
</dbReference>
<dbReference type="AlphaFoldDB" id="A0A8H4NZX5"/>
<evidence type="ECO:0000256" key="3">
    <source>
        <dbReference type="ARBA" id="ARBA00023002"/>
    </source>
</evidence>
<dbReference type="Proteomes" id="UP000605986">
    <property type="component" value="Unassembled WGS sequence"/>
</dbReference>
<evidence type="ECO:0000259" key="4">
    <source>
        <dbReference type="Pfam" id="PF07992"/>
    </source>
</evidence>
<organism evidence="5 6">
    <name type="scientific">Fusarium austroafricanum</name>
    <dbReference type="NCBI Taxonomy" id="2364996"/>
    <lineage>
        <taxon>Eukaryota</taxon>
        <taxon>Fungi</taxon>
        <taxon>Dikarya</taxon>
        <taxon>Ascomycota</taxon>
        <taxon>Pezizomycotina</taxon>
        <taxon>Sordariomycetes</taxon>
        <taxon>Hypocreomycetidae</taxon>
        <taxon>Hypocreales</taxon>
        <taxon>Nectriaceae</taxon>
        <taxon>Fusarium</taxon>
        <taxon>Fusarium concolor species complex</taxon>
    </lineage>
</organism>
<evidence type="ECO:0000313" key="6">
    <source>
        <dbReference type="Proteomes" id="UP000605986"/>
    </source>
</evidence>
<dbReference type="GO" id="GO:0016491">
    <property type="term" value="F:oxidoreductase activity"/>
    <property type="evidence" value="ECO:0007669"/>
    <property type="project" value="UniProtKB-KW"/>
</dbReference>
<dbReference type="Pfam" id="PF07992">
    <property type="entry name" value="Pyr_redox_2"/>
    <property type="match status" value="1"/>
</dbReference>